<reference evidence="3 4" key="1">
    <citation type="submission" date="2021-06" db="EMBL/GenBank/DDBJ databases">
        <authorList>
            <person name="Palmer J.M."/>
        </authorList>
    </citation>
    <scope>NUCLEOTIDE SEQUENCE [LARGE SCALE GENOMIC DNA]</scope>
    <source>
        <strain evidence="3 4">AS_MEX2019</strain>
        <tissue evidence="3">Muscle</tissue>
    </source>
</reference>
<name>A0ABV0YS28_9TELE</name>
<protein>
    <submittedName>
        <fullName evidence="3">Uncharacterized protein</fullName>
    </submittedName>
</protein>
<proteinExistence type="predicted"/>
<dbReference type="EMBL" id="JAHRIP010040256">
    <property type="protein sequence ID" value="MEQ2296576.1"/>
    <property type="molecule type" value="Genomic_DNA"/>
</dbReference>
<keyword evidence="1" id="KW-0175">Coiled coil</keyword>
<evidence type="ECO:0000313" key="3">
    <source>
        <dbReference type="EMBL" id="MEQ2296576.1"/>
    </source>
</evidence>
<keyword evidence="4" id="KW-1185">Reference proteome</keyword>
<evidence type="ECO:0000256" key="1">
    <source>
        <dbReference type="SAM" id="Coils"/>
    </source>
</evidence>
<gene>
    <name evidence="3" type="ORF">AMECASPLE_026110</name>
</gene>
<feature type="region of interest" description="Disordered" evidence="2">
    <location>
        <begin position="1"/>
        <end position="21"/>
    </location>
</feature>
<sequence length="201" mass="22756">MDKTSQAAVGAMSQEDSTGKEAQEAIGALILLSSEERKGLNDYSIEDCEARIQELLQVIKNPLKDKQVADVLGQLTLLYQRRVRMEVDQCVNLQSMLNNTLQTAEATRCELLEVEEKLEAVELTARRLEVAERSQDTPPSPEDWGVEINPVSQVETSEGEAHLQHPERTFHSELENVEAAEISFPSLWFCPHIHRVQNRYE</sequence>
<organism evidence="3 4">
    <name type="scientific">Ameca splendens</name>
    <dbReference type="NCBI Taxonomy" id="208324"/>
    <lineage>
        <taxon>Eukaryota</taxon>
        <taxon>Metazoa</taxon>
        <taxon>Chordata</taxon>
        <taxon>Craniata</taxon>
        <taxon>Vertebrata</taxon>
        <taxon>Euteleostomi</taxon>
        <taxon>Actinopterygii</taxon>
        <taxon>Neopterygii</taxon>
        <taxon>Teleostei</taxon>
        <taxon>Neoteleostei</taxon>
        <taxon>Acanthomorphata</taxon>
        <taxon>Ovalentaria</taxon>
        <taxon>Atherinomorphae</taxon>
        <taxon>Cyprinodontiformes</taxon>
        <taxon>Goodeidae</taxon>
        <taxon>Ameca</taxon>
    </lineage>
</organism>
<comment type="caution">
    <text evidence="3">The sequence shown here is derived from an EMBL/GenBank/DDBJ whole genome shotgun (WGS) entry which is preliminary data.</text>
</comment>
<accession>A0ABV0YS28</accession>
<feature type="coiled-coil region" evidence="1">
    <location>
        <begin position="97"/>
        <end position="131"/>
    </location>
</feature>
<evidence type="ECO:0000256" key="2">
    <source>
        <dbReference type="SAM" id="MobiDB-lite"/>
    </source>
</evidence>
<evidence type="ECO:0000313" key="4">
    <source>
        <dbReference type="Proteomes" id="UP001469553"/>
    </source>
</evidence>
<dbReference type="Proteomes" id="UP001469553">
    <property type="component" value="Unassembled WGS sequence"/>
</dbReference>